<name>A0A6G0WHV2_9STRA</name>
<protein>
    <recommendedName>
        <fullName evidence="3">HAT C-terminal dimerisation domain-containing protein</fullName>
    </recommendedName>
</protein>
<accession>A0A6G0WHV2</accession>
<evidence type="ECO:0000313" key="2">
    <source>
        <dbReference type="Proteomes" id="UP000481153"/>
    </source>
</evidence>
<dbReference type="EMBL" id="VJMJ01000210">
    <property type="protein sequence ID" value="KAF0726741.1"/>
    <property type="molecule type" value="Genomic_DNA"/>
</dbReference>
<reference evidence="1 2" key="1">
    <citation type="submission" date="2019-07" db="EMBL/GenBank/DDBJ databases">
        <title>Genomics analysis of Aphanomyces spp. identifies a new class of oomycete effector associated with host adaptation.</title>
        <authorList>
            <person name="Gaulin E."/>
        </authorList>
    </citation>
    <scope>NUCLEOTIDE SEQUENCE [LARGE SCALE GENOMIC DNA]</scope>
    <source>
        <strain evidence="1 2">ATCC 201684</strain>
    </source>
</reference>
<gene>
    <name evidence="1" type="ORF">Ae201684_015137</name>
</gene>
<proteinExistence type="predicted"/>
<evidence type="ECO:0000313" key="1">
    <source>
        <dbReference type="EMBL" id="KAF0726741.1"/>
    </source>
</evidence>
<dbReference type="AlphaFoldDB" id="A0A6G0WHV2"/>
<sequence length="186" mass="21294">MDVNLVLLSNKQEKELGEVFVTMQRLEKVTKGLQSERTMLMEVRGVLVKDYQDTAQKISANGSLVQHPSFEAAVVKVLKRDIAGLSNEERESVKHLIDDSTLVDDGEEVSSQLDYFEQATKKQKLEVHRGYLTLEFLCPTSNLCERFFSWANHAHGGLRGRMRPRNFETQMFLCVNNSLWDVVMVE</sequence>
<evidence type="ECO:0008006" key="3">
    <source>
        <dbReference type="Google" id="ProtNLM"/>
    </source>
</evidence>
<dbReference type="PANTHER" id="PTHR40866">
    <property type="entry name" value="BED-TYPE DOMAIN-CONTAINING PROTEIN"/>
    <property type="match status" value="1"/>
</dbReference>
<dbReference type="Proteomes" id="UP000481153">
    <property type="component" value="Unassembled WGS sequence"/>
</dbReference>
<dbReference type="PANTHER" id="PTHR40866:SF1">
    <property type="entry name" value="BED-TYPE DOMAIN-CONTAINING PROTEIN"/>
    <property type="match status" value="1"/>
</dbReference>
<keyword evidence="2" id="KW-1185">Reference proteome</keyword>
<dbReference type="VEuPathDB" id="FungiDB:AeMF1_013459"/>
<organism evidence="1 2">
    <name type="scientific">Aphanomyces euteiches</name>
    <dbReference type="NCBI Taxonomy" id="100861"/>
    <lineage>
        <taxon>Eukaryota</taxon>
        <taxon>Sar</taxon>
        <taxon>Stramenopiles</taxon>
        <taxon>Oomycota</taxon>
        <taxon>Saprolegniomycetes</taxon>
        <taxon>Saprolegniales</taxon>
        <taxon>Verrucalvaceae</taxon>
        <taxon>Aphanomyces</taxon>
    </lineage>
</organism>
<comment type="caution">
    <text evidence="1">The sequence shown here is derived from an EMBL/GenBank/DDBJ whole genome shotgun (WGS) entry which is preliminary data.</text>
</comment>